<feature type="transmembrane region" description="Helical" evidence="1">
    <location>
        <begin position="67"/>
        <end position="88"/>
    </location>
</feature>
<keyword evidence="1" id="KW-0472">Membrane</keyword>
<dbReference type="AlphaFoldDB" id="A0A917S1W8"/>
<protein>
    <submittedName>
        <fullName evidence="2">Uncharacterized protein</fullName>
    </submittedName>
</protein>
<sequence length="93" mass="10443">MSVDLTSSGNSETIKKSGWFELVRKEDWRAVWIGLFLVFLGVFFWLSGSSIKVLTAQIPKWNDLPTLAGALSARLGSIFLLYLTFLIFRGNLS</sequence>
<name>A0A917S1W8_9BACL</name>
<proteinExistence type="predicted"/>
<evidence type="ECO:0000313" key="3">
    <source>
        <dbReference type="Proteomes" id="UP000654670"/>
    </source>
</evidence>
<reference evidence="2" key="1">
    <citation type="journal article" date="2014" name="Int. J. Syst. Evol. Microbiol.">
        <title>Complete genome sequence of Corynebacterium casei LMG S-19264T (=DSM 44701T), isolated from a smear-ripened cheese.</title>
        <authorList>
            <consortium name="US DOE Joint Genome Institute (JGI-PGF)"/>
            <person name="Walter F."/>
            <person name="Albersmeier A."/>
            <person name="Kalinowski J."/>
            <person name="Ruckert C."/>
        </authorList>
    </citation>
    <scope>NUCLEOTIDE SEQUENCE</scope>
    <source>
        <strain evidence="2">JCM 15325</strain>
    </source>
</reference>
<comment type="caution">
    <text evidence="2">The sequence shown here is derived from an EMBL/GenBank/DDBJ whole genome shotgun (WGS) entry which is preliminary data.</text>
</comment>
<evidence type="ECO:0000313" key="2">
    <source>
        <dbReference type="EMBL" id="GGL47482.1"/>
    </source>
</evidence>
<keyword evidence="1" id="KW-1133">Transmembrane helix</keyword>
<accession>A0A917S1W8</accession>
<keyword evidence="3" id="KW-1185">Reference proteome</keyword>
<dbReference type="Proteomes" id="UP000654670">
    <property type="component" value="Unassembled WGS sequence"/>
</dbReference>
<keyword evidence="1" id="KW-0812">Transmembrane</keyword>
<evidence type="ECO:0000256" key="1">
    <source>
        <dbReference type="SAM" id="Phobius"/>
    </source>
</evidence>
<gene>
    <name evidence="2" type="ORF">GCM10007968_09450</name>
</gene>
<feature type="transmembrane region" description="Helical" evidence="1">
    <location>
        <begin position="30"/>
        <end position="47"/>
    </location>
</feature>
<organism evidence="2 3">
    <name type="scientific">Sporolactobacillus putidus</name>
    <dbReference type="NCBI Taxonomy" id="492735"/>
    <lineage>
        <taxon>Bacteria</taxon>
        <taxon>Bacillati</taxon>
        <taxon>Bacillota</taxon>
        <taxon>Bacilli</taxon>
        <taxon>Bacillales</taxon>
        <taxon>Sporolactobacillaceae</taxon>
        <taxon>Sporolactobacillus</taxon>
    </lineage>
</organism>
<reference evidence="2" key="2">
    <citation type="submission" date="2020-09" db="EMBL/GenBank/DDBJ databases">
        <authorList>
            <person name="Sun Q."/>
            <person name="Ohkuma M."/>
        </authorList>
    </citation>
    <scope>NUCLEOTIDE SEQUENCE</scope>
    <source>
        <strain evidence="2">JCM 15325</strain>
    </source>
</reference>
<dbReference type="RefSeq" id="WP_188801931.1">
    <property type="nucleotide sequence ID" value="NZ_BMOK01000003.1"/>
</dbReference>
<dbReference type="EMBL" id="BMOK01000003">
    <property type="protein sequence ID" value="GGL47482.1"/>
    <property type="molecule type" value="Genomic_DNA"/>
</dbReference>